<name>A0A420XKA7_9ACTN</name>
<keyword evidence="2" id="KW-1185">Reference proteome</keyword>
<dbReference type="RefSeq" id="WP_121195094.1">
    <property type="nucleotide sequence ID" value="NZ_RBWV01000017.1"/>
</dbReference>
<dbReference type="InParanoid" id="A0A420XKA7"/>
<dbReference type="AlphaFoldDB" id="A0A420XKA7"/>
<evidence type="ECO:0000313" key="2">
    <source>
        <dbReference type="Proteomes" id="UP000281955"/>
    </source>
</evidence>
<comment type="caution">
    <text evidence="1">The sequence shown here is derived from an EMBL/GenBank/DDBJ whole genome shotgun (WGS) entry which is preliminary data.</text>
</comment>
<dbReference type="EMBL" id="RBWV01000017">
    <property type="protein sequence ID" value="RKS67948.1"/>
    <property type="molecule type" value="Genomic_DNA"/>
</dbReference>
<organism evidence="1 2">
    <name type="scientific">Motilibacter peucedani</name>
    <dbReference type="NCBI Taxonomy" id="598650"/>
    <lineage>
        <taxon>Bacteria</taxon>
        <taxon>Bacillati</taxon>
        <taxon>Actinomycetota</taxon>
        <taxon>Actinomycetes</taxon>
        <taxon>Motilibacterales</taxon>
        <taxon>Motilibacteraceae</taxon>
        <taxon>Motilibacter</taxon>
    </lineage>
</organism>
<sequence>MSEPEDRAELQRRALAAALARKAVTLSSVWLRYFSLGGEADELEVEGWLQGLVQLPAMQRDMLAQAVNERLDELAEALRVPSSREP</sequence>
<accession>A0A420XKA7</accession>
<protein>
    <submittedName>
        <fullName evidence="1">Uncharacterized protein</fullName>
    </submittedName>
</protein>
<dbReference type="Proteomes" id="UP000281955">
    <property type="component" value="Unassembled WGS sequence"/>
</dbReference>
<gene>
    <name evidence="1" type="ORF">CLV35_3854</name>
</gene>
<proteinExistence type="predicted"/>
<reference evidence="1 2" key="1">
    <citation type="submission" date="2018-10" db="EMBL/GenBank/DDBJ databases">
        <title>Genomic Encyclopedia of Archaeal and Bacterial Type Strains, Phase II (KMG-II): from individual species to whole genera.</title>
        <authorList>
            <person name="Goeker M."/>
        </authorList>
    </citation>
    <scope>NUCLEOTIDE SEQUENCE [LARGE SCALE GENOMIC DNA]</scope>
    <source>
        <strain evidence="1 2">RP-AC37</strain>
    </source>
</reference>
<dbReference type="OrthoDB" id="4935951at2"/>
<evidence type="ECO:0000313" key="1">
    <source>
        <dbReference type="EMBL" id="RKS67948.1"/>
    </source>
</evidence>